<accession>E0SNH5</accession>
<sequence>MQINSPRFLLITGFLLILICFITLLAIISLRIYIDIPFLLIIYAISLVGLIIALYGIYMNVIIRRSTINSV</sequence>
<reference evidence="2 3" key="1">
    <citation type="journal article" date="2010" name="Stand. Genomic Sci.">
        <title>Complete genome sequence of Ignisphaera aggregans type strain (AQ1.S1).</title>
        <authorList>
            <person name="Goker M."/>
            <person name="Held B."/>
            <person name="Lapidus A."/>
            <person name="Nolan M."/>
            <person name="Spring S."/>
            <person name="Yasawong M."/>
            <person name="Lucas S."/>
            <person name="Glavina Del Rio T."/>
            <person name="Tice H."/>
            <person name="Cheng J.F."/>
            <person name="Goodwin L."/>
            <person name="Tapia R."/>
            <person name="Pitluck S."/>
            <person name="Liolios K."/>
            <person name="Ivanova N."/>
            <person name="Mavromatis K."/>
            <person name="Mikhailova N."/>
            <person name="Pati A."/>
            <person name="Chen A."/>
            <person name="Palaniappan K."/>
            <person name="Brambilla E."/>
            <person name="Land M."/>
            <person name="Hauser L."/>
            <person name="Chang Y.J."/>
            <person name="Jeffries C.D."/>
            <person name="Brettin T."/>
            <person name="Detter J.C."/>
            <person name="Han C."/>
            <person name="Rohde M."/>
            <person name="Sikorski J."/>
            <person name="Woyke T."/>
            <person name="Bristow J."/>
            <person name="Eisen J.A."/>
            <person name="Markowitz V."/>
            <person name="Hugenholtz P."/>
            <person name="Kyrpides N.C."/>
            <person name="Klenk H.P."/>
        </authorList>
    </citation>
    <scope>NUCLEOTIDE SEQUENCE [LARGE SCALE GENOMIC DNA]</scope>
    <source>
        <strain evidence="3">DSM 17230 / JCM 13409 / AQ1.S1</strain>
    </source>
</reference>
<dbReference type="KEGG" id="iag:Igag_0956"/>
<dbReference type="HOGENOM" id="CLU_2730320_0_0_2"/>
<name>E0SNH5_IGNAA</name>
<keyword evidence="1" id="KW-1133">Transmembrane helix</keyword>
<protein>
    <submittedName>
        <fullName evidence="2">Uncharacterized protein</fullName>
    </submittedName>
</protein>
<evidence type="ECO:0000313" key="2">
    <source>
        <dbReference type="EMBL" id="ADM27771.1"/>
    </source>
</evidence>
<dbReference type="Proteomes" id="UP000001304">
    <property type="component" value="Chromosome"/>
</dbReference>
<keyword evidence="1" id="KW-0472">Membrane</keyword>
<evidence type="ECO:0000256" key="1">
    <source>
        <dbReference type="SAM" id="Phobius"/>
    </source>
</evidence>
<feature type="transmembrane region" description="Helical" evidence="1">
    <location>
        <begin position="7"/>
        <end position="30"/>
    </location>
</feature>
<organism evidence="2 3">
    <name type="scientific">Ignisphaera aggregans (strain DSM 17230 / JCM 13409 / AQ1.S1)</name>
    <dbReference type="NCBI Taxonomy" id="583356"/>
    <lineage>
        <taxon>Archaea</taxon>
        <taxon>Thermoproteota</taxon>
        <taxon>Thermoprotei</taxon>
        <taxon>Desulfurococcales</taxon>
        <taxon>Desulfurococcaceae</taxon>
        <taxon>Ignisphaera</taxon>
    </lineage>
</organism>
<gene>
    <name evidence="2" type="ordered locus">Igag_0956</name>
</gene>
<dbReference type="BioCyc" id="IAGG583356:GHAH-939-MONOMER"/>
<proteinExistence type="predicted"/>
<dbReference type="EMBL" id="CP002098">
    <property type="protein sequence ID" value="ADM27771.1"/>
    <property type="molecule type" value="Genomic_DNA"/>
</dbReference>
<keyword evidence="1" id="KW-0812">Transmembrane</keyword>
<feature type="transmembrane region" description="Helical" evidence="1">
    <location>
        <begin position="36"/>
        <end position="58"/>
    </location>
</feature>
<dbReference type="AlphaFoldDB" id="E0SNH5"/>
<evidence type="ECO:0000313" key="3">
    <source>
        <dbReference type="Proteomes" id="UP000001304"/>
    </source>
</evidence>
<keyword evidence="3" id="KW-1185">Reference proteome</keyword>
<dbReference type="STRING" id="583356.Igag_0956"/>